<reference evidence="1" key="1">
    <citation type="submission" date="2020-02" db="EMBL/GenBank/DDBJ databases">
        <authorList>
            <person name="Meier V. D."/>
        </authorList>
    </citation>
    <scope>NUCLEOTIDE SEQUENCE</scope>
    <source>
        <strain evidence="1">AVDCRST_MAG72</strain>
    </source>
</reference>
<evidence type="ECO:0000313" key="1">
    <source>
        <dbReference type="EMBL" id="CAA9359730.1"/>
    </source>
</evidence>
<dbReference type="AlphaFoldDB" id="A0A6J4MHJ3"/>
<organism evidence="1">
    <name type="scientific">uncultured Nocardioidaceae bacterium</name>
    <dbReference type="NCBI Taxonomy" id="253824"/>
    <lineage>
        <taxon>Bacteria</taxon>
        <taxon>Bacillati</taxon>
        <taxon>Actinomycetota</taxon>
        <taxon>Actinomycetes</taxon>
        <taxon>Propionibacteriales</taxon>
        <taxon>Nocardioidaceae</taxon>
        <taxon>environmental samples</taxon>
    </lineage>
</organism>
<sequence>MCNSGDALSSVMVGEVAKTGVRPLLVGFFEGVGCVDSVAEDPQAAVQLIASHRLNPADIEVGTAAQHVTP</sequence>
<proteinExistence type="predicted"/>
<protein>
    <submittedName>
        <fullName evidence="1">Uncharacterized protein</fullName>
    </submittedName>
</protein>
<gene>
    <name evidence="1" type="ORF">AVDCRST_MAG72-2051</name>
</gene>
<dbReference type="EMBL" id="CADCUJ010000090">
    <property type="protein sequence ID" value="CAA9359730.1"/>
    <property type="molecule type" value="Genomic_DNA"/>
</dbReference>
<accession>A0A6J4MHJ3</accession>
<name>A0A6J4MHJ3_9ACTN</name>